<dbReference type="GO" id="GO:0006429">
    <property type="term" value="P:leucyl-tRNA aminoacylation"/>
    <property type="evidence" value="ECO:0007669"/>
    <property type="project" value="InterPro"/>
</dbReference>
<dbReference type="GO" id="GO:0002161">
    <property type="term" value="F:aminoacyl-tRNA deacylase activity"/>
    <property type="evidence" value="ECO:0007669"/>
    <property type="project" value="InterPro"/>
</dbReference>
<dbReference type="Pfam" id="PF08264">
    <property type="entry name" value="Anticodon_1"/>
    <property type="match status" value="1"/>
</dbReference>
<feature type="region of interest" description="Disordered" evidence="11">
    <location>
        <begin position="1"/>
        <end position="27"/>
    </location>
</feature>
<evidence type="ECO:0000313" key="15">
    <source>
        <dbReference type="EMBL" id="KAH7145475.1"/>
    </source>
</evidence>
<dbReference type="SUPFAM" id="SSF50677">
    <property type="entry name" value="ValRS/IleRS/LeuRS editing domain"/>
    <property type="match status" value="1"/>
</dbReference>
<evidence type="ECO:0000256" key="10">
    <source>
        <dbReference type="RuleBase" id="RU363039"/>
    </source>
</evidence>
<evidence type="ECO:0000259" key="14">
    <source>
        <dbReference type="Pfam" id="PF09334"/>
    </source>
</evidence>
<evidence type="ECO:0000259" key="12">
    <source>
        <dbReference type="Pfam" id="PF00133"/>
    </source>
</evidence>
<comment type="catalytic activity">
    <reaction evidence="9">
        <text>tRNA(Leu) + L-leucine + ATP = L-leucyl-tRNA(Leu) + AMP + diphosphate</text>
        <dbReference type="Rhea" id="RHEA:11688"/>
        <dbReference type="Rhea" id="RHEA-COMP:9613"/>
        <dbReference type="Rhea" id="RHEA-COMP:9622"/>
        <dbReference type="ChEBI" id="CHEBI:30616"/>
        <dbReference type="ChEBI" id="CHEBI:33019"/>
        <dbReference type="ChEBI" id="CHEBI:57427"/>
        <dbReference type="ChEBI" id="CHEBI:78442"/>
        <dbReference type="ChEBI" id="CHEBI:78494"/>
        <dbReference type="ChEBI" id="CHEBI:456215"/>
        <dbReference type="EC" id="6.1.1.4"/>
    </reaction>
</comment>
<dbReference type="CDD" id="cd07959">
    <property type="entry name" value="Anticodon_Ia_Leu_AEc"/>
    <property type="match status" value="1"/>
</dbReference>
<dbReference type="SUPFAM" id="SSF52374">
    <property type="entry name" value="Nucleotidylyl transferase"/>
    <property type="match status" value="1"/>
</dbReference>
<comment type="caution">
    <text evidence="15">The sequence shown here is derived from an EMBL/GenBank/DDBJ whole genome shotgun (WGS) entry which is preliminary data.</text>
</comment>
<dbReference type="EMBL" id="JAGMUU010000009">
    <property type="protein sequence ID" value="KAH7145475.1"/>
    <property type="molecule type" value="Genomic_DNA"/>
</dbReference>
<dbReference type="Pfam" id="PF00133">
    <property type="entry name" value="tRNA-synt_1"/>
    <property type="match status" value="1"/>
</dbReference>
<dbReference type="PANTHER" id="PTHR45794">
    <property type="entry name" value="LEUCYL-TRNA SYNTHETASE"/>
    <property type="match status" value="1"/>
</dbReference>
<name>A0A9P9EVU1_9HYPO</name>
<dbReference type="InterPro" id="IPR004493">
    <property type="entry name" value="Leu-tRNA-synth_Ia_arc/euk"/>
</dbReference>
<dbReference type="GO" id="GO:0005524">
    <property type="term" value="F:ATP binding"/>
    <property type="evidence" value="ECO:0007669"/>
    <property type="project" value="UniProtKB-KW"/>
</dbReference>
<dbReference type="EC" id="6.1.1.4" evidence="2"/>
<reference evidence="15" key="1">
    <citation type="journal article" date="2021" name="Nat. Commun.">
        <title>Genetic determinants of endophytism in the Arabidopsis root mycobiome.</title>
        <authorList>
            <person name="Mesny F."/>
            <person name="Miyauchi S."/>
            <person name="Thiergart T."/>
            <person name="Pickel B."/>
            <person name="Atanasova L."/>
            <person name="Karlsson M."/>
            <person name="Huettel B."/>
            <person name="Barry K.W."/>
            <person name="Haridas S."/>
            <person name="Chen C."/>
            <person name="Bauer D."/>
            <person name="Andreopoulos W."/>
            <person name="Pangilinan J."/>
            <person name="LaButti K."/>
            <person name="Riley R."/>
            <person name="Lipzen A."/>
            <person name="Clum A."/>
            <person name="Drula E."/>
            <person name="Henrissat B."/>
            <person name="Kohler A."/>
            <person name="Grigoriev I.V."/>
            <person name="Martin F.M."/>
            <person name="Hacquard S."/>
        </authorList>
    </citation>
    <scope>NUCLEOTIDE SEQUENCE</scope>
    <source>
        <strain evidence="15">MPI-CAGE-AT-0021</strain>
    </source>
</reference>
<dbReference type="InterPro" id="IPR009008">
    <property type="entry name" value="Val/Leu/Ile-tRNA-synth_edit"/>
</dbReference>
<dbReference type="Gene3D" id="1.10.730.10">
    <property type="entry name" value="Isoleucyl-tRNA Synthetase, Domain 1"/>
    <property type="match status" value="1"/>
</dbReference>
<evidence type="ECO:0000256" key="11">
    <source>
        <dbReference type="SAM" id="MobiDB-lite"/>
    </source>
</evidence>
<feature type="compositionally biased region" description="Basic and acidic residues" evidence="11">
    <location>
        <begin position="14"/>
        <end position="27"/>
    </location>
</feature>
<dbReference type="Gene3D" id="3.90.740.10">
    <property type="entry name" value="Valyl/Leucyl/Isoleucyl-tRNA synthetase, editing domain"/>
    <property type="match status" value="1"/>
</dbReference>
<sequence>MTDAGPSTAVEGPELPKTKQLRGTEKRDSLVAKEKKYQKLWADGNIFEANAPSIEEYPIGNVTPAELRKKFPNWMGTMAFPYQNGRLHAGHVFSVSKVEFGAGVARMQGKQALFPMGYHATGMPIKAVADKLKIEIETFGKDFSGYKGGEVVIAESGSTGRKREDVTKFLSSKSKANAKTAKLKFQFQIMESMGIPKDEIHRFADPQYWLTYFPPRTREDLTSLGCRIDWRRSFITTDINPYFDSFVQWQMRVLKKQNKIKFGKRYTIYSVKDGQPCMDHDRSEGEGIGPQEYTGLKMKVLKWNERPKELPKDANVFLIAATLRPETMYGQTAVFVSPRITYGIFKASEKDYYAITHRAARNMAYQGIFAKDGEIDHLTDVSGADLIGTLVLAPLSIHTAGVRVLPMESILPAKGTGIVASVPSDSPTDFITMMDLCKKAQHYGIRPEWAELEIISIIETPRGDQIARILVEELKINSPKDAVQLDKAKDIAFTDGFYKGKMKIGAYAGESVESAKPRVRKYLIEQGFAFPYAEPENKVISRSSDDCIVALMDQWYIDYGEESWKQRTLEYLHNGLNTYGDETRNAFDGVLNWLSQWACARSFGLGSRLPWDTDFLVESLSDSTIYMAYYTICHMLHADVYGHVKGPLNVGAEQMTDEVWDYIFCRREFGHDVLQSKISKASLEAMRRSFSYEYPLTLRSSGKDLINNHLTFSLYMHLAIWEDQPEYWPKGIRCNGHLMLNGEKMSKSTGNFMTLQDLVGKYGADATRIGLADAGDGIGDSNLVEDSLDSAILRLYTLRDWIEDTLKSDLRRGEFSYIDKIFVNEMNSLTKLTIRHYTETNYKLALKTGLYDFNNALSFYREYSVGATMHHDLVTRYVELQCLLIAVIAPHWAEAVWIEILRKPQSIQLSRFPQVPEADAALSAARKYMSQTSANINSAEGLQMRKRAKGKDVSFDPKKAKKLTIYMNERFPAWQNTQIELFKELWDPLTKSVDDKVLASRIDKTEKKRAMAFLQSLKKRVQSGESEKDVFDRKLPFDEEQVLVSMLDTLKRSANLKEIQVLNVQRGGVQGVDVVTGQVVENMLSIAESAVPANPAFFFANVDS</sequence>
<protein>
    <recommendedName>
        <fullName evidence="2">leucine--tRNA ligase</fullName>
        <ecNumber evidence="2">6.1.1.4</ecNumber>
    </recommendedName>
    <alternativeName>
        <fullName evidence="8">Leucyl-tRNA synthetase</fullName>
    </alternativeName>
</protein>
<keyword evidence="4 10" id="KW-0547">Nucleotide-binding</keyword>
<gene>
    <name evidence="15" type="ORF">B0J13DRAFT_595402</name>
</gene>
<keyword evidence="7 10" id="KW-0030">Aminoacyl-tRNA synthetase</keyword>
<evidence type="ECO:0000256" key="6">
    <source>
        <dbReference type="ARBA" id="ARBA00022917"/>
    </source>
</evidence>
<dbReference type="GO" id="GO:0004823">
    <property type="term" value="F:leucine-tRNA ligase activity"/>
    <property type="evidence" value="ECO:0007669"/>
    <property type="project" value="UniProtKB-EC"/>
</dbReference>
<dbReference type="InterPro" id="IPR002300">
    <property type="entry name" value="aa-tRNA-synth_Ia"/>
</dbReference>
<keyword evidence="16" id="KW-1185">Reference proteome</keyword>
<keyword evidence="6 10" id="KW-0648">Protein biosynthesis</keyword>
<evidence type="ECO:0000256" key="2">
    <source>
        <dbReference type="ARBA" id="ARBA00013164"/>
    </source>
</evidence>
<evidence type="ECO:0000256" key="3">
    <source>
        <dbReference type="ARBA" id="ARBA00022598"/>
    </source>
</evidence>
<keyword evidence="3 10" id="KW-0436">Ligase</keyword>
<evidence type="ECO:0000256" key="5">
    <source>
        <dbReference type="ARBA" id="ARBA00022840"/>
    </source>
</evidence>
<evidence type="ECO:0000313" key="16">
    <source>
        <dbReference type="Proteomes" id="UP000717696"/>
    </source>
</evidence>
<evidence type="ECO:0000256" key="4">
    <source>
        <dbReference type="ARBA" id="ARBA00022741"/>
    </source>
</evidence>
<dbReference type="PANTHER" id="PTHR45794:SF1">
    <property type="entry name" value="LEUCINE--TRNA LIGASE, CYTOPLASMIC"/>
    <property type="match status" value="1"/>
</dbReference>
<evidence type="ECO:0000256" key="7">
    <source>
        <dbReference type="ARBA" id="ARBA00023146"/>
    </source>
</evidence>
<dbReference type="Gene3D" id="3.40.50.620">
    <property type="entry name" value="HUPs"/>
    <property type="match status" value="1"/>
</dbReference>
<proteinExistence type="inferred from homology"/>
<feature type="domain" description="Methionyl/Valyl/Leucyl/Isoleucyl-tRNA synthetase anticodon-binding" evidence="13">
    <location>
        <begin position="819"/>
        <end position="932"/>
    </location>
</feature>
<dbReference type="AlphaFoldDB" id="A0A9P9EVU1"/>
<dbReference type="Pfam" id="PF09334">
    <property type="entry name" value="tRNA-synt_1g"/>
    <property type="match status" value="1"/>
</dbReference>
<keyword evidence="5 10" id="KW-0067">ATP-binding</keyword>
<feature type="domain" description="Methionyl/Leucyl tRNA synthetase" evidence="14">
    <location>
        <begin position="77"/>
        <end position="142"/>
    </location>
</feature>
<dbReference type="InterPro" id="IPR013155">
    <property type="entry name" value="M/V/L/I-tRNA-synth_anticd-bd"/>
</dbReference>
<evidence type="ECO:0000256" key="1">
    <source>
        <dbReference type="ARBA" id="ARBA00005594"/>
    </source>
</evidence>
<organism evidence="15 16">
    <name type="scientific">Dactylonectria estremocensis</name>
    <dbReference type="NCBI Taxonomy" id="1079267"/>
    <lineage>
        <taxon>Eukaryota</taxon>
        <taxon>Fungi</taxon>
        <taxon>Dikarya</taxon>
        <taxon>Ascomycota</taxon>
        <taxon>Pezizomycotina</taxon>
        <taxon>Sordariomycetes</taxon>
        <taxon>Hypocreomycetidae</taxon>
        <taxon>Hypocreales</taxon>
        <taxon>Nectriaceae</taxon>
        <taxon>Dactylonectria</taxon>
    </lineage>
</organism>
<dbReference type="InterPro" id="IPR015413">
    <property type="entry name" value="Methionyl/Leucyl_tRNA_Synth"/>
</dbReference>
<comment type="similarity">
    <text evidence="1 10">Belongs to the class-I aminoacyl-tRNA synthetase family.</text>
</comment>
<evidence type="ECO:0000259" key="13">
    <source>
        <dbReference type="Pfam" id="PF08264"/>
    </source>
</evidence>
<dbReference type="OrthoDB" id="10249672at2759"/>
<evidence type="ECO:0000256" key="9">
    <source>
        <dbReference type="ARBA" id="ARBA00047469"/>
    </source>
</evidence>
<dbReference type="InterPro" id="IPR014729">
    <property type="entry name" value="Rossmann-like_a/b/a_fold"/>
</dbReference>
<dbReference type="InterPro" id="IPR009080">
    <property type="entry name" value="tRNAsynth_Ia_anticodon-bd"/>
</dbReference>
<feature type="domain" description="Aminoacyl-tRNA synthetase class Ia" evidence="12">
    <location>
        <begin position="209"/>
        <end position="781"/>
    </location>
</feature>
<dbReference type="NCBIfam" id="TIGR00395">
    <property type="entry name" value="leuS_arch"/>
    <property type="match status" value="1"/>
</dbReference>
<dbReference type="FunFam" id="3.90.740.10:FF:000001">
    <property type="entry name" value="Leucine--tRNA ligase, cytoplasmic"/>
    <property type="match status" value="1"/>
</dbReference>
<accession>A0A9P9EVU1</accession>
<dbReference type="SUPFAM" id="SSF47323">
    <property type="entry name" value="Anticodon-binding domain of a subclass of class I aminoacyl-tRNA synthetases"/>
    <property type="match status" value="1"/>
</dbReference>
<dbReference type="Proteomes" id="UP000717696">
    <property type="component" value="Unassembled WGS sequence"/>
</dbReference>
<evidence type="ECO:0000256" key="8">
    <source>
        <dbReference type="ARBA" id="ARBA00030520"/>
    </source>
</evidence>